<feature type="repeat" description="WD" evidence="3">
    <location>
        <begin position="81"/>
        <end position="112"/>
    </location>
</feature>
<dbReference type="Pfam" id="PF11816">
    <property type="entry name" value="DUF3337"/>
    <property type="match status" value="1"/>
</dbReference>
<feature type="region of interest" description="Disordered" evidence="4">
    <location>
        <begin position="360"/>
        <end position="379"/>
    </location>
</feature>
<feature type="compositionally biased region" description="Polar residues" evidence="4">
    <location>
        <begin position="678"/>
        <end position="689"/>
    </location>
</feature>
<dbReference type="HOGENOM" id="CLU_002197_0_0_1"/>
<dbReference type="OrthoDB" id="2421129at2759"/>
<organism evidence="5 6">
    <name type="scientific">Metarhizium robertsii</name>
    <dbReference type="NCBI Taxonomy" id="568076"/>
    <lineage>
        <taxon>Eukaryota</taxon>
        <taxon>Fungi</taxon>
        <taxon>Dikarya</taxon>
        <taxon>Ascomycota</taxon>
        <taxon>Pezizomycotina</taxon>
        <taxon>Sordariomycetes</taxon>
        <taxon>Hypocreomycetidae</taxon>
        <taxon>Hypocreales</taxon>
        <taxon>Clavicipitaceae</taxon>
        <taxon>Metarhizium</taxon>
    </lineage>
</organism>
<dbReference type="InterPro" id="IPR051246">
    <property type="entry name" value="WDR48"/>
</dbReference>
<dbReference type="SMART" id="SM00320">
    <property type="entry name" value="WD40"/>
    <property type="match status" value="6"/>
</dbReference>
<reference evidence="5 6" key="1">
    <citation type="submission" date="2014-02" db="EMBL/GenBank/DDBJ databases">
        <title>The genome sequence of the entomopathogenic fungus Metarhizium robertsii ARSEF 2575.</title>
        <authorList>
            <person name="Giuliano Garisto Donzelli B."/>
            <person name="Roe B.A."/>
            <person name="Macmil S.L."/>
            <person name="Krasnoff S.B."/>
            <person name="Gibson D.M."/>
        </authorList>
    </citation>
    <scope>NUCLEOTIDE SEQUENCE [LARGE SCALE GENOMIC DNA]</scope>
    <source>
        <strain evidence="5 6">ARSEF 2575</strain>
    </source>
</reference>
<dbReference type="eggNOG" id="KOG0308">
    <property type="taxonomic scope" value="Eukaryota"/>
</dbReference>
<dbReference type="SUPFAM" id="SSF50978">
    <property type="entry name" value="WD40 repeat-like"/>
    <property type="match status" value="1"/>
</dbReference>
<dbReference type="CDD" id="cd00200">
    <property type="entry name" value="WD40"/>
    <property type="match status" value="1"/>
</dbReference>
<protein>
    <submittedName>
        <fullName evidence="5">WD40 and DUF3337 domain protein</fullName>
    </submittedName>
</protein>
<feature type="region of interest" description="Disordered" evidence="4">
    <location>
        <begin position="60"/>
        <end position="79"/>
    </location>
</feature>
<dbReference type="InterPro" id="IPR001680">
    <property type="entry name" value="WD40_rpt"/>
</dbReference>
<feature type="compositionally biased region" description="Polar residues" evidence="4">
    <location>
        <begin position="579"/>
        <end position="590"/>
    </location>
</feature>
<feature type="compositionally biased region" description="Low complexity" evidence="4">
    <location>
        <begin position="623"/>
        <end position="642"/>
    </location>
</feature>
<sequence>MAKKARQRISYVLENAKSSEGGHRLGVNGLAVDTDNGILYSGGRDGIVCAWDLDLDLRRPSTDTHDSADKTRSRSKFRAQAQPHTHWINDITLAQNNTALVSASSDLTVKVWRPHSEEDCTRTVAIGEHADYVKCVATPPASINANWVASGGLDRKICLWDLNGAGKTLEVDVKGEEILEKGSVYALAVSRDIMASGGPEKTIRLYDPRTGDKVSKLVGHLDNIRSILIDDSGDIILSASADKTIKMWSVKGGRCMYTFTMHDESIWSLFSEDPSLGIFYSSDRSGLVAKTDVRGSMEDLDNGLSLAVAQEHCGVSKVVAAGGHIWTATNRSSVNRWGDVDTDTDACLPEPFRHQRAASAASNKLRQATVTSTQATSNKEIPSESILRISNTAVFPARGVVDAEPNNLNESLTRRGSEVVVEQPDPEVKPIHQTPEETIEGQFGLLKHKILNDRRRVLTLDTAGDVLLWDLLACKPVQSFGKQHLEDVEALVNTREAVAPWCSVDLSSGNLTVVLEPFNCFDAEIYADELKLDEPVEFREDQRISLGRWILRYLFSNLIDEEIKRDERYRQKLNEEVSRNQAASRANAPTSIDIPPSNVSNWDKPDQLATPRANGSQLHQGTPGLAIGLATPAPGAALPGVPEEVVSSPLSPTEKGNTADKDDYFAGGSAVGPGAPATESSEMKTSTDNGNEKGKDKASDTAKSPGSTFGKKFRISFSSKKLGRSSSQATQDKPVVVDEKAEESESSSTNEKEVDDSFWGVIQKIRNDYDKQLADAPEKLIETRVTPSLPSETPVLKLPPGTKIIIQEETSGGSANVYQGTVENVGKDADIIEQKAPMWLGDVLLQNLVPFKEPVKISFVLHPMGGLIALSPADGNNRLNANRMLRVKKILAYVAERIEEVPEEPQPNALPPEKYLELYCNDQLLDPLMSLATIRTHVWKSGNDVVLYYKANGRKEIIPPRPASSIIPADTPGAPSPMGAPTAASESTTSTTTAVT</sequence>
<dbReference type="PANTHER" id="PTHR19862">
    <property type="entry name" value="WD REPEAT-CONTAINING PROTEIN 48"/>
    <property type="match status" value="1"/>
</dbReference>
<feature type="repeat" description="WD" evidence="3">
    <location>
        <begin position="217"/>
        <end position="258"/>
    </location>
</feature>
<evidence type="ECO:0000256" key="4">
    <source>
        <dbReference type="SAM" id="MobiDB-lite"/>
    </source>
</evidence>
<dbReference type="PROSITE" id="PS00678">
    <property type="entry name" value="WD_REPEATS_1"/>
    <property type="match status" value="2"/>
</dbReference>
<evidence type="ECO:0000256" key="1">
    <source>
        <dbReference type="ARBA" id="ARBA00022574"/>
    </source>
</evidence>
<accession>A0A0A1V532</accession>
<feature type="region of interest" description="Disordered" evidence="4">
    <location>
        <begin position="577"/>
        <end position="754"/>
    </location>
</feature>
<dbReference type="InterPro" id="IPR021772">
    <property type="entry name" value="WDR48/Bun107"/>
</dbReference>
<feature type="repeat" description="WD" evidence="3">
    <location>
        <begin position="126"/>
        <end position="163"/>
    </location>
</feature>
<dbReference type="InterPro" id="IPR015943">
    <property type="entry name" value="WD40/YVTN_repeat-like_dom_sf"/>
</dbReference>
<dbReference type="EMBL" id="JELW01000002">
    <property type="protein sequence ID" value="EXV04683.1"/>
    <property type="molecule type" value="Genomic_DNA"/>
</dbReference>
<feature type="compositionally biased region" description="Low complexity" evidence="4">
    <location>
        <begin position="666"/>
        <end position="677"/>
    </location>
</feature>
<evidence type="ECO:0000313" key="5">
    <source>
        <dbReference type="EMBL" id="EXV04683.1"/>
    </source>
</evidence>
<name>A0A0A1V532_9HYPO</name>
<feature type="compositionally biased region" description="Low complexity" evidence="4">
    <location>
        <begin position="716"/>
        <end position="727"/>
    </location>
</feature>
<dbReference type="Gene3D" id="2.130.10.10">
    <property type="entry name" value="YVTN repeat-like/Quinoprotein amine dehydrogenase"/>
    <property type="match status" value="2"/>
</dbReference>
<evidence type="ECO:0000313" key="6">
    <source>
        <dbReference type="Proteomes" id="UP000030151"/>
    </source>
</evidence>
<gene>
    <name evidence="5" type="ORF">X797_002365</name>
</gene>
<dbReference type="PROSITE" id="PS50294">
    <property type="entry name" value="WD_REPEATS_REGION"/>
    <property type="match status" value="3"/>
</dbReference>
<dbReference type="CDD" id="cd17041">
    <property type="entry name" value="Ubl_WDR48"/>
    <property type="match status" value="1"/>
</dbReference>
<comment type="caution">
    <text evidence="5">The sequence shown here is derived from an EMBL/GenBank/DDBJ whole genome shotgun (WGS) entry which is preliminary data.</text>
</comment>
<dbReference type="AlphaFoldDB" id="A0A0A1V532"/>
<feature type="region of interest" description="Disordered" evidence="4">
    <location>
        <begin position="960"/>
        <end position="996"/>
    </location>
</feature>
<feature type="repeat" description="WD" evidence="3">
    <location>
        <begin position="20"/>
        <end position="54"/>
    </location>
</feature>
<feature type="compositionally biased region" description="Low complexity" evidence="4">
    <location>
        <begin position="982"/>
        <end position="996"/>
    </location>
</feature>
<proteinExistence type="predicted"/>
<feature type="compositionally biased region" description="Basic and acidic residues" evidence="4">
    <location>
        <begin position="60"/>
        <end position="72"/>
    </location>
</feature>
<dbReference type="GO" id="GO:0043130">
    <property type="term" value="F:ubiquitin binding"/>
    <property type="evidence" value="ECO:0007669"/>
    <property type="project" value="TreeGrafter"/>
</dbReference>
<dbReference type="GO" id="GO:0000724">
    <property type="term" value="P:double-strand break repair via homologous recombination"/>
    <property type="evidence" value="ECO:0007669"/>
    <property type="project" value="TreeGrafter"/>
</dbReference>
<feature type="compositionally biased region" description="Basic and acidic residues" evidence="4">
    <location>
        <begin position="690"/>
        <end position="700"/>
    </location>
</feature>
<dbReference type="InterPro" id="IPR036322">
    <property type="entry name" value="WD40_repeat_dom_sf"/>
</dbReference>
<dbReference type="PANTHER" id="PTHR19862:SF14">
    <property type="entry name" value="WD REPEAT-CONTAINING PROTEIN 48"/>
    <property type="match status" value="1"/>
</dbReference>
<keyword evidence="1 3" id="KW-0853">WD repeat</keyword>
<evidence type="ECO:0000256" key="2">
    <source>
        <dbReference type="ARBA" id="ARBA00022737"/>
    </source>
</evidence>
<dbReference type="InterPro" id="IPR019775">
    <property type="entry name" value="WD40_repeat_CS"/>
</dbReference>
<keyword evidence="2" id="KW-0677">Repeat</keyword>
<dbReference type="Pfam" id="PF00400">
    <property type="entry name" value="WD40"/>
    <property type="match status" value="4"/>
</dbReference>
<evidence type="ECO:0000256" key="3">
    <source>
        <dbReference type="PROSITE-ProRule" id="PRU00221"/>
    </source>
</evidence>
<dbReference type="Proteomes" id="UP000030151">
    <property type="component" value="Unassembled WGS sequence"/>
</dbReference>
<dbReference type="PROSITE" id="PS50082">
    <property type="entry name" value="WD_REPEATS_2"/>
    <property type="match status" value="4"/>
</dbReference>